<keyword evidence="1" id="KW-0238">DNA-binding</keyword>
<dbReference type="InterPro" id="IPR011010">
    <property type="entry name" value="DNA_brk_join_enz"/>
</dbReference>
<keyword evidence="2" id="KW-0233">DNA recombination</keyword>
<dbReference type="OrthoDB" id="1062381at2"/>
<gene>
    <name evidence="4" type="ORF">JCM15093_1789</name>
</gene>
<reference evidence="4 5" key="1">
    <citation type="journal article" date="2015" name="Microbes Environ.">
        <title>Distribution and evolution of nitrogen fixation genes in the phylum bacteroidetes.</title>
        <authorList>
            <person name="Inoue J."/>
            <person name="Oshima K."/>
            <person name="Suda W."/>
            <person name="Sakamoto M."/>
            <person name="Iino T."/>
            <person name="Noda S."/>
            <person name="Hongoh Y."/>
            <person name="Hattori M."/>
            <person name="Ohkuma M."/>
        </authorList>
    </citation>
    <scope>NUCLEOTIDE SEQUENCE [LARGE SCALE GENOMIC DNA]</scope>
    <source>
        <strain evidence="4 5">JCM 15093</strain>
    </source>
</reference>
<feature type="domain" description="Phage integrase SAM-like" evidence="3">
    <location>
        <begin position="126"/>
        <end position="217"/>
    </location>
</feature>
<comment type="caution">
    <text evidence="4">The sequence shown here is derived from an EMBL/GenBank/DDBJ whole genome shotgun (WGS) entry which is preliminary data.</text>
</comment>
<dbReference type="InterPro" id="IPR050090">
    <property type="entry name" value="Tyrosine_recombinase_XerCD"/>
</dbReference>
<evidence type="ECO:0000256" key="2">
    <source>
        <dbReference type="ARBA" id="ARBA00023172"/>
    </source>
</evidence>
<evidence type="ECO:0000313" key="5">
    <source>
        <dbReference type="Proteomes" id="UP000027601"/>
    </source>
</evidence>
<dbReference type="GO" id="GO:0003677">
    <property type="term" value="F:DNA binding"/>
    <property type="evidence" value="ECO:0007669"/>
    <property type="project" value="UniProtKB-KW"/>
</dbReference>
<accession>A0A069D8U4</accession>
<dbReference type="STRING" id="1121097.GCA_000428125_02042"/>
<dbReference type="GO" id="GO:0006310">
    <property type="term" value="P:DNA recombination"/>
    <property type="evidence" value="ECO:0007669"/>
    <property type="project" value="UniProtKB-KW"/>
</dbReference>
<dbReference type="PANTHER" id="PTHR30349:SF64">
    <property type="entry name" value="PROPHAGE INTEGRASE INTD-RELATED"/>
    <property type="match status" value="1"/>
</dbReference>
<dbReference type="SUPFAM" id="SSF56349">
    <property type="entry name" value="DNA breaking-rejoining enzymes"/>
    <property type="match status" value="1"/>
</dbReference>
<evidence type="ECO:0000259" key="3">
    <source>
        <dbReference type="Pfam" id="PF13102"/>
    </source>
</evidence>
<protein>
    <submittedName>
        <fullName evidence="4">Integrase</fullName>
    </submittedName>
</protein>
<dbReference type="Pfam" id="PF13102">
    <property type="entry name" value="Phage_int_SAM_5"/>
    <property type="match status" value="1"/>
</dbReference>
<dbReference type="EMBL" id="BAJS01000008">
    <property type="protein sequence ID" value="GAK36614.1"/>
    <property type="molecule type" value="Genomic_DNA"/>
</dbReference>
<keyword evidence="5" id="KW-1185">Reference proteome</keyword>
<organism evidence="4 5">
    <name type="scientific">Bacteroides graminisolvens DSM 19988 = JCM 15093</name>
    <dbReference type="NCBI Taxonomy" id="1121097"/>
    <lineage>
        <taxon>Bacteria</taxon>
        <taxon>Pseudomonadati</taxon>
        <taxon>Bacteroidota</taxon>
        <taxon>Bacteroidia</taxon>
        <taxon>Bacteroidales</taxon>
        <taxon>Bacteroidaceae</taxon>
        <taxon>Bacteroides</taxon>
    </lineage>
</organism>
<dbReference type="Proteomes" id="UP000027601">
    <property type="component" value="Unassembled WGS sequence"/>
</dbReference>
<dbReference type="eggNOG" id="COG0582">
    <property type="taxonomic scope" value="Bacteria"/>
</dbReference>
<dbReference type="InterPro" id="IPR025269">
    <property type="entry name" value="SAM-like_dom"/>
</dbReference>
<sequence>MFTINIKGKENPKTPQLVKLEAVFFKTGYARVTKALNITGPIKDWDSQTQQFKSKGVEASEKNQKLIEFKTKYLKVAEDWEAECKQWAPVQWSHSFDNIDKKRQSTKVISVCQMFDILNDKLCHRERIKNGNVLTSVGTARRYRCMRRVLEEFTLQKYNRALSSYYFEDITEEFADAFCFFLQKRGAENGNEGNLYGNMKVLRGIVYYANKMGVPDADMSIFQRVQPKMKPKKFEPKTIPLDVIRKIENVDRTLFSRIEQFHIDLFLFSFYTGGMANVDVCFLTWDCIDKDGRLTYERTKFPKKASIIFHPKARAIAEKYKNKCFGNYVLPIFSFRHTTESKKRSRMNKIRTKVNITLRKLSEVIKYNDKITWYSARGTFITTMIADNVHPAIVAEMAGNSPQTIFKHYFKNTTQKAIDNQVMNTI</sequence>
<dbReference type="InterPro" id="IPR013762">
    <property type="entry name" value="Integrase-like_cat_sf"/>
</dbReference>
<evidence type="ECO:0000313" key="4">
    <source>
        <dbReference type="EMBL" id="GAK36614.1"/>
    </source>
</evidence>
<dbReference type="GO" id="GO:0015074">
    <property type="term" value="P:DNA integration"/>
    <property type="evidence" value="ECO:0007669"/>
    <property type="project" value="InterPro"/>
</dbReference>
<dbReference type="Gene3D" id="1.10.443.10">
    <property type="entry name" value="Intergrase catalytic core"/>
    <property type="match status" value="1"/>
</dbReference>
<evidence type="ECO:0000256" key="1">
    <source>
        <dbReference type="ARBA" id="ARBA00023125"/>
    </source>
</evidence>
<dbReference type="InterPro" id="IPR010998">
    <property type="entry name" value="Integrase_recombinase_N"/>
</dbReference>
<dbReference type="RefSeq" id="WP_024996476.1">
    <property type="nucleotide sequence ID" value="NZ_ATZI01000007.1"/>
</dbReference>
<dbReference type="PANTHER" id="PTHR30349">
    <property type="entry name" value="PHAGE INTEGRASE-RELATED"/>
    <property type="match status" value="1"/>
</dbReference>
<dbReference type="Gene3D" id="1.10.150.130">
    <property type="match status" value="1"/>
</dbReference>
<dbReference type="AlphaFoldDB" id="A0A069D8U4"/>
<proteinExistence type="predicted"/>
<name>A0A069D8U4_9BACE</name>